<evidence type="ECO:0000313" key="2">
    <source>
        <dbReference type="Proteomes" id="UP000324351"/>
    </source>
</evidence>
<proteinExistence type="predicted"/>
<dbReference type="EMBL" id="VUJW01000005">
    <property type="protein sequence ID" value="KAA1426894.1"/>
    <property type="molecule type" value="Genomic_DNA"/>
</dbReference>
<reference evidence="1 2" key="1">
    <citation type="submission" date="2019-09" db="EMBL/GenBank/DDBJ databases">
        <title>Nocardioides panacisoli sp. nov., isolated from the soil of a ginseng field.</title>
        <authorList>
            <person name="Cho C."/>
        </authorList>
    </citation>
    <scope>NUCLEOTIDE SEQUENCE [LARGE SCALE GENOMIC DNA]</scope>
    <source>
        <strain evidence="1 2">BN140041</strain>
    </source>
</reference>
<gene>
    <name evidence="1" type="ORF">F0U47_11980</name>
</gene>
<reference evidence="1 2" key="2">
    <citation type="submission" date="2019-09" db="EMBL/GenBank/DDBJ databases">
        <authorList>
            <person name="Jin C."/>
        </authorList>
    </citation>
    <scope>NUCLEOTIDE SEQUENCE [LARGE SCALE GENOMIC DNA]</scope>
    <source>
        <strain evidence="1 2">BN140041</strain>
    </source>
</reference>
<comment type="caution">
    <text evidence="1">The sequence shown here is derived from an EMBL/GenBank/DDBJ whole genome shotgun (WGS) entry which is preliminary data.</text>
</comment>
<organism evidence="1 2">
    <name type="scientific">Nocardioides antri</name>
    <dbReference type="NCBI Taxonomy" id="2607659"/>
    <lineage>
        <taxon>Bacteria</taxon>
        <taxon>Bacillati</taxon>
        <taxon>Actinomycetota</taxon>
        <taxon>Actinomycetes</taxon>
        <taxon>Propionibacteriales</taxon>
        <taxon>Nocardioidaceae</taxon>
        <taxon>Nocardioides</taxon>
    </lineage>
</organism>
<keyword evidence="2" id="KW-1185">Reference proteome</keyword>
<sequence>MDQDYGAFPFGRPNTVRDMRPASEGQAQVLVVGVYPSAFHVRWWALGNDDLRRPTIGSMAVDVEPEVFWTGDRTPQAAQDHIAAWRKHVQAATGIDPGENAKVGPGTNGTSGRTVQERYLDCLGVTPGQTAFTDVYQAFLLKRGAAARRVGGTAIDDDYAP</sequence>
<dbReference type="AlphaFoldDB" id="A0A5B1M286"/>
<name>A0A5B1M286_9ACTN</name>
<dbReference type="RefSeq" id="WP_149750721.1">
    <property type="nucleotide sequence ID" value="NZ_VUJW01000005.1"/>
</dbReference>
<protein>
    <submittedName>
        <fullName evidence="1">Uncharacterized protein</fullName>
    </submittedName>
</protein>
<evidence type="ECO:0000313" key="1">
    <source>
        <dbReference type="EMBL" id="KAA1426894.1"/>
    </source>
</evidence>
<accession>A0A5B1M286</accession>
<dbReference type="Proteomes" id="UP000324351">
    <property type="component" value="Unassembled WGS sequence"/>
</dbReference>